<evidence type="ECO:0000313" key="1">
    <source>
        <dbReference type="Proteomes" id="UP000694864"/>
    </source>
</evidence>
<dbReference type="Proteomes" id="UP000694864">
    <property type="component" value="Chromosome 19"/>
</dbReference>
<organism evidence="1 2">
    <name type="scientific">Camelina sativa</name>
    <name type="common">False flax</name>
    <name type="synonym">Myagrum sativum</name>
    <dbReference type="NCBI Taxonomy" id="90675"/>
    <lineage>
        <taxon>Eukaryota</taxon>
        <taxon>Viridiplantae</taxon>
        <taxon>Streptophyta</taxon>
        <taxon>Embryophyta</taxon>
        <taxon>Tracheophyta</taxon>
        <taxon>Spermatophyta</taxon>
        <taxon>Magnoliopsida</taxon>
        <taxon>eudicotyledons</taxon>
        <taxon>Gunneridae</taxon>
        <taxon>Pentapetalae</taxon>
        <taxon>rosids</taxon>
        <taxon>malvids</taxon>
        <taxon>Brassicales</taxon>
        <taxon>Brassicaceae</taxon>
        <taxon>Camelineae</taxon>
        <taxon>Camelina</taxon>
    </lineage>
</organism>
<gene>
    <name evidence="2" type="primary">LOC104768235</name>
</gene>
<keyword evidence="1" id="KW-1185">Reference proteome</keyword>
<proteinExistence type="predicted"/>
<dbReference type="PANTHER" id="PTHR47150">
    <property type="entry name" value="OS12G0169200 PROTEIN"/>
    <property type="match status" value="1"/>
</dbReference>
<dbReference type="RefSeq" id="XP_010490462.1">
    <property type="nucleotide sequence ID" value="XM_010492160.1"/>
</dbReference>
<sequence length="216" mass="25209">MSSPDLDDEYDEFFDEHFGNLFQDCLDDYGNDQQPTTSRRPRAYIDRQHEEGHIQLWNDYFSENATFSTSSFRRRFRMNKSLFIRIVEALSNEVPYFQQRRDATGRLAWKGQYSRGSGKPTIVLEAVASQDLWIWHAFFGPPGTLNDINVLDRSPVFDDILEGRAPRVDYFVIGRHYNMAYYLTDGIYPRWATFIQSISLPQDSKASLFARCQEAA</sequence>
<evidence type="ECO:0000313" key="2">
    <source>
        <dbReference type="RefSeq" id="XP_010490462.1"/>
    </source>
</evidence>
<dbReference type="GeneID" id="104768235"/>
<dbReference type="InterPro" id="IPR006912">
    <property type="entry name" value="Harbinger_derived_prot"/>
</dbReference>
<reference evidence="1" key="1">
    <citation type="journal article" date="2014" name="Nat. Commun.">
        <title>The emerging biofuel crop Camelina sativa retains a highly undifferentiated hexaploid genome structure.</title>
        <authorList>
            <person name="Kagale S."/>
            <person name="Koh C."/>
            <person name="Nixon J."/>
            <person name="Bollina V."/>
            <person name="Clarke W.E."/>
            <person name="Tuteja R."/>
            <person name="Spillane C."/>
            <person name="Robinson S.J."/>
            <person name="Links M.G."/>
            <person name="Clarke C."/>
            <person name="Higgins E.E."/>
            <person name="Huebert T."/>
            <person name="Sharpe A.G."/>
            <person name="Parkin I.A."/>
        </authorList>
    </citation>
    <scope>NUCLEOTIDE SEQUENCE [LARGE SCALE GENOMIC DNA]</scope>
    <source>
        <strain evidence="1">cv. DH55</strain>
    </source>
</reference>
<reference evidence="2" key="2">
    <citation type="submission" date="2025-08" db="UniProtKB">
        <authorList>
            <consortium name="RefSeq"/>
        </authorList>
    </citation>
    <scope>IDENTIFICATION</scope>
    <source>
        <tissue evidence="2">Leaf</tissue>
    </source>
</reference>
<dbReference type="PANTHER" id="PTHR47150:SF5">
    <property type="entry name" value="OS07G0546750 PROTEIN"/>
    <property type="match status" value="1"/>
</dbReference>
<dbReference type="Pfam" id="PF04827">
    <property type="entry name" value="Plant_tran"/>
    <property type="match status" value="1"/>
</dbReference>
<protein>
    <submittedName>
        <fullName evidence="2">Uncharacterized protein LOC104768235</fullName>
    </submittedName>
</protein>
<name>A0ABM0XSN7_CAMSA</name>
<accession>A0ABM0XSN7</accession>